<dbReference type="InterPro" id="IPR004852">
    <property type="entry name" value="Di-haem_cyt_c_peroxidsae"/>
</dbReference>
<evidence type="ECO:0000256" key="3">
    <source>
        <dbReference type="ARBA" id="ARBA00022723"/>
    </source>
</evidence>
<gene>
    <name evidence="10" type="ORF">QTP81_15085</name>
</gene>
<dbReference type="InterPro" id="IPR051395">
    <property type="entry name" value="Cytochrome_c_Peroxidase/MauG"/>
</dbReference>
<dbReference type="InterPro" id="IPR023929">
    <property type="entry name" value="MbnH-like"/>
</dbReference>
<comment type="subcellular location">
    <subcellularLocation>
        <location evidence="1">Periplasm</location>
    </subcellularLocation>
</comment>
<dbReference type="PIRSF" id="PIRSF000294">
    <property type="entry name" value="Cytochrome-c_peroxidase"/>
    <property type="match status" value="1"/>
</dbReference>
<organism evidence="10 11">
    <name type="scientific">Alteromonas arenosi</name>
    <dbReference type="NCBI Taxonomy" id="3055817"/>
    <lineage>
        <taxon>Bacteria</taxon>
        <taxon>Pseudomonadati</taxon>
        <taxon>Pseudomonadota</taxon>
        <taxon>Gammaproteobacteria</taxon>
        <taxon>Alteromonadales</taxon>
        <taxon>Alteromonadaceae</taxon>
        <taxon>Alteromonas/Salinimonas group</taxon>
        <taxon>Alteromonas</taxon>
    </lineage>
</organism>
<evidence type="ECO:0000313" key="10">
    <source>
        <dbReference type="EMBL" id="MDM7861926.1"/>
    </source>
</evidence>
<evidence type="ECO:0000259" key="9">
    <source>
        <dbReference type="PROSITE" id="PS51007"/>
    </source>
</evidence>
<evidence type="ECO:0000256" key="8">
    <source>
        <dbReference type="PROSITE-ProRule" id="PRU00433"/>
    </source>
</evidence>
<protein>
    <submittedName>
        <fullName evidence="10">Di-heme enzyme</fullName>
    </submittedName>
</protein>
<evidence type="ECO:0000256" key="7">
    <source>
        <dbReference type="ARBA" id="ARBA00023004"/>
    </source>
</evidence>
<feature type="domain" description="Cytochrome c" evidence="9">
    <location>
        <begin position="192"/>
        <end position="336"/>
    </location>
</feature>
<dbReference type="RefSeq" id="WP_289366722.1">
    <property type="nucleotide sequence ID" value="NZ_JAUCBP010000012.1"/>
</dbReference>
<keyword evidence="11" id="KW-1185">Reference proteome</keyword>
<evidence type="ECO:0000256" key="2">
    <source>
        <dbReference type="ARBA" id="ARBA00022617"/>
    </source>
</evidence>
<keyword evidence="5" id="KW-0574">Periplasm</keyword>
<dbReference type="EMBL" id="JAUCBP010000012">
    <property type="protein sequence ID" value="MDM7861926.1"/>
    <property type="molecule type" value="Genomic_DNA"/>
</dbReference>
<dbReference type="InterPro" id="IPR009056">
    <property type="entry name" value="Cyt_c-like_dom"/>
</dbReference>
<dbReference type="InterPro" id="IPR036909">
    <property type="entry name" value="Cyt_c-like_dom_sf"/>
</dbReference>
<name>A0ABT7T0F1_9ALTE</name>
<dbReference type="PROSITE" id="PS51007">
    <property type="entry name" value="CYTC"/>
    <property type="match status" value="1"/>
</dbReference>
<comment type="caution">
    <text evidence="10">The sequence shown here is derived from an EMBL/GenBank/DDBJ whole genome shotgun (WGS) entry which is preliminary data.</text>
</comment>
<keyword evidence="2 8" id="KW-0349">Heme</keyword>
<evidence type="ECO:0000256" key="6">
    <source>
        <dbReference type="ARBA" id="ARBA00023002"/>
    </source>
</evidence>
<evidence type="ECO:0000256" key="1">
    <source>
        <dbReference type="ARBA" id="ARBA00004418"/>
    </source>
</evidence>
<evidence type="ECO:0000256" key="5">
    <source>
        <dbReference type="ARBA" id="ARBA00022764"/>
    </source>
</evidence>
<dbReference type="Proteomes" id="UP001234343">
    <property type="component" value="Unassembled WGS sequence"/>
</dbReference>
<keyword evidence="4" id="KW-0732">Signal</keyword>
<keyword evidence="3 8" id="KW-0479">Metal-binding</keyword>
<dbReference type="PANTHER" id="PTHR30600">
    <property type="entry name" value="CYTOCHROME C PEROXIDASE-RELATED"/>
    <property type="match status" value="1"/>
</dbReference>
<dbReference type="Pfam" id="PF03150">
    <property type="entry name" value="CCP_MauG"/>
    <property type="match status" value="1"/>
</dbReference>
<keyword evidence="7 8" id="KW-0408">Iron</keyword>
<evidence type="ECO:0000256" key="4">
    <source>
        <dbReference type="ARBA" id="ARBA00022729"/>
    </source>
</evidence>
<keyword evidence="6" id="KW-0560">Oxidoreductase</keyword>
<proteinExistence type="predicted"/>
<accession>A0ABT7T0F1</accession>
<evidence type="ECO:0000313" key="11">
    <source>
        <dbReference type="Proteomes" id="UP001234343"/>
    </source>
</evidence>
<sequence>MWQFTVQLQSNHYEWDIPAGFPSPNVPTDNPMSEAKVTLGKALFFEPALSGNGAMSCSTCHMPELAFSEPRRHSTGSTGDVVKRNAMALVNVAYNGSLTWAHDGLNTIEQQLMIPLFGEHPVEMGITGKKDIVLARFNTDDYRRLFDAAFEQPQPQWDHIIKALASYVRSLTSFNSRFDDYAYRQDDNALSKAELRGMELFFSERLECFHCHGGFNFSQSSQHAFQQLDLRPFHNTGLYNIDGHGAYPSSDQGLIEITMNPSDMGRFRAPTLRNIAVTAPYMHDGSLPTLDSVIAFYAAGGLGAGVESPLKSQFIKGFALTESEHQDLKAFLHSLTDQQFLQEPRHQALVNPPKVND</sequence>
<reference evidence="10 11" key="1">
    <citation type="submission" date="2023-06" db="EMBL/GenBank/DDBJ databases">
        <title>Alteromonas sp. ASW11-36 isolated from intertidal sand.</title>
        <authorList>
            <person name="Li Y."/>
        </authorList>
    </citation>
    <scope>NUCLEOTIDE SEQUENCE [LARGE SCALE GENOMIC DNA]</scope>
    <source>
        <strain evidence="10 11">ASW11-36</strain>
    </source>
</reference>
<dbReference type="SUPFAM" id="SSF46626">
    <property type="entry name" value="Cytochrome c"/>
    <property type="match status" value="2"/>
</dbReference>
<dbReference type="NCBIfam" id="TIGR04039">
    <property type="entry name" value="MXAN_0977_Heme2"/>
    <property type="match status" value="1"/>
</dbReference>
<dbReference type="Gene3D" id="1.10.760.10">
    <property type="entry name" value="Cytochrome c-like domain"/>
    <property type="match status" value="2"/>
</dbReference>
<dbReference type="PANTHER" id="PTHR30600:SF14">
    <property type="entry name" value="CYTOCHROME C PEROXIDASE"/>
    <property type="match status" value="1"/>
</dbReference>
<dbReference type="InterPro" id="IPR026259">
    <property type="entry name" value="MauG/Cytc_peroxidase"/>
</dbReference>